<gene>
    <name evidence="9" type="ORF">IDF66_09815</name>
</gene>
<dbReference type="PROSITE" id="PS00211">
    <property type="entry name" value="ABC_TRANSPORTER_1"/>
    <property type="match status" value="1"/>
</dbReference>
<evidence type="ECO:0000313" key="10">
    <source>
        <dbReference type="Proteomes" id="UP000602395"/>
    </source>
</evidence>
<feature type="transmembrane region" description="Helical" evidence="6">
    <location>
        <begin position="70"/>
        <end position="88"/>
    </location>
</feature>
<dbReference type="PANTHER" id="PTHR43394:SF1">
    <property type="entry name" value="ATP-BINDING CASSETTE SUB-FAMILY B MEMBER 10, MITOCHONDRIAL"/>
    <property type="match status" value="1"/>
</dbReference>
<dbReference type="PANTHER" id="PTHR43394">
    <property type="entry name" value="ATP-DEPENDENT PERMEASE MDL1, MITOCHONDRIAL"/>
    <property type="match status" value="1"/>
</dbReference>
<dbReference type="SUPFAM" id="SSF52540">
    <property type="entry name" value="P-loop containing nucleoside triphosphate hydrolases"/>
    <property type="match status" value="1"/>
</dbReference>
<feature type="domain" description="ABC transporter" evidence="7">
    <location>
        <begin position="321"/>
        <end position="526"/>
    </location>
</feature>
<evidence type="ECO:0000313" key="9">
    <source>
        <dbReference type="EMBL" id="MBD1319883.1"/>
    </source>
</evidence>
<dbReference type="CDD" id="cd07346">
    <property type="entry name" value="ABC_6TM_exporters"/>
    <property type="match status" value="1"/>
</dbReference>
<feature type="transmembrane region" description="Helical" evidence="6">
    <location>
        <begin position="151"/>
        <end position="168"/>
    </location>
</feature>
<dbReference type="PROSITE" id="PS50893">
    <property type="entry name" value="ABC_TRANSPORTER_2"/>
    <property type="match status" value="1"/>
</dbReference>
<dbReference type="EMBL" id="JACWMS010000002">
    <property type="protein sequence ID" value="MBD1319883.1"/>
    <property type="molecule type" value="Genomic_DNA"/>
</dbReference>
<dbReference type="InterPro" id="IPR003439">
    <property type="entry name" value="ABC_transporter-like_ATP-bd"/>
</dbReference>
<dbReference type="Pfam" id="PF00664">
    <property type="entry name" value="ABC_membrane"/>
    <property type="match status" value="1"/>
</dbReference>
<keyword evidence="9" id="KW-0547">Nucleotide-binding</keyword>
<dbReference type="Gene3D" id="3.40.50.300">
    <property type="entry name" value="P-loop containing nucleotide triphosphate hydrolases"/>
    <property type="match status" value="1"/>
</dbReference>
<dbReference type="Pfam" id="PF00005">
    <property type="entry name" value="ABC_tran"/>
    <property type="match status" value="1"/>
</dbReference>
<feature type="compositionally biased region" description="Basic and acidic residues" evidence="5">
    <location>
        <begin position="8"/>
        <end position="17"/>
    </location>
</feature>
<evidence type="ECO:0000256" key="6">
    <source>
        <dbReference type="SAM" id="Phobius"/>
    </source>
</evidence>
<evidence type="ECO:0000259" key="8">
    <source>
        <dbReference type="PROSITE" id="PS50929"/>
    </source>
</evidence>
<name>A0ABR7WAQ8_9ACTN</name>
<dbReference type="RefSeq" id="WP_190266702.1">
    <property type="nucleotide sequence ID" value="NZ_BAABAD010000004.1"/>
</dbReference>
<keyword evidence="3 6" id="KW-1133">Transmembrane helix</keyword>
<comment type="caution">
    <text evidence="9">The sequence shown here is derived from an EMBL/GenBank/DDBJ whole genome shotgun (WGS) entry which is preliminary data.</text>
</comment>
<organism evidence="9 10">
    <name type="scientific">Gordonia hankookensis</name>
    <dbReference type="NCBI Taxonomy" id="589403"/>
    <lineage>
        <taxon>Bacteria</taxon>
        <taxon>Bacillati</taxon>
        <taxon>Actinomycetota</taxon>
        <taxon>Actinomycetes</taxon>
        <taxon>Mycobacteriales</taxon>
        <taxon>Gordoniaceae</taxon>
        <taxon>Gordonia</taxon>
    </lineage>
</organism>
<feature type="transmembrane region" description="Helical" evidence="6">
    <location>
        <begin position="255"/>
        <end position="280"/>
    </location>
</feature>
<keyword evidence="4 6" id="KW-0472">Membrane</keyword>
<dbReference type="InterPro" id="IPR011527">
    <property type="entry name" value="ABC1_TM_dom"/>
</dbReference>
<feature type="domain" description="ABC transmembrane type-1" evidence="8">
    <location>
        <begin position="34"/>
        <end position="315"/>
    </location>
</feature>
<sequence length="526" mass="54917">MSDLDMAPVDHRGRTPDGARVLRGSVRDNRRSLIASTALLSLHQFCEVSVPVLIGVAVDRALGNADVASLIRWLTVLALVFLVLTVAYRYGARIAMTAAQGEAHRLRMRCAATIVEDTPPTATELRDGEMLSIANSDADETGNLLRYVPQAGSAVMALIACAAVLIGIDTALGITVLIAVPLALSVVQLLSPFTTRLIGAQQHHIGRSTALATDLVTGMRTLRGIGALGIASDRYREADGRARLAMRRAAIGHGAFFGAATGVTGLIAVGVAALAGWFALSGQISVGALITVLGVAQFLTEPLAIAAMLPGRVATARASAERISTLTARHRLAGDTTVPIDHDSTTVPCPGEFVAVRAPDSAAARTYASTIGSDHRSGLLVEPHSVDLFTGTIWSNLVVDPHAAPPRATVVELLRALGSLDILSGGGTEALDTPVSDRGLSLSGGQRQRLALARALIRDPGTLVLHDPTTAVDAMTERVVAEAVYRHRHGRGATRSTTVITNSPAWLRVADRVVALPGCATTEPAS</sequence>
<dbReference type="InterPro" id="IPR017871">
    <property type="entry name" value="ABC_transporter-like_CS"/>
</dbReference>
<dbReference type="Gene3D" id="1.20.1560.10">
    <property type="entry name" value="ABC transporter type 1, transmembrane domain"/>
    <property type="match status" value="1"/>
</dbReference>
<evidence type="ECO:0000256" key="2">
    <source>
        <dbReference type="ARBA" id="ARBA00022692"/>
    </source>
</evidence>
<feature type="region of interest" description="Disordered" evidence="5">
    <location>
        <begin position="1"/>
        <end position="21"/>
    </location>
</feature>
<feature type="transmembrane region" description="Helical" evidence="6">
    <location>
        <begin position="174"/>
        <end position="193"/>
    </location>
</feature>
<dbReference type="SUPFAM" id="SSF90123">
    <property type="entry name" value="ABC transporter transmembrane region"/>
    <property type="match status" value="1"/>
</dbReference>
<dbReference type="Proteomes" id="UP000602395">
    <property type="component" value="Unassembled WGS sequence"/>
</dbReference>
<comment type="subcellular location">
    <subcellularLocation>
        <location evidence="1">Cell membrane</location>
        <topology evidence="1">Multi-pass membrane protein</topology>
    </subcellularLocation>
</comment>
<keyword evidence="9" id="KW-0067">ATP-binding</keyword>
<dbReference type="GO" id="GO:0005524">
    <property type="term" value="F:ATP binding"/>
    <property type="evidence" value="ECO:0007669"/>
    <property type="project" value="UniProtKB-KW"/>
</dbReference>
<reference evidence="9 10" key="1">
    <citation type="submission" date="2020-09" db="EMBL/GenBank/DDBJ databases">
        <title>Novel species in genus Gordonia.</title>
        <authorList>
            <person name="Zhang G."/>
        </authorList>
    </citation>
    <scope>NUCLEOTIDE SEQUENCE [LARGE SCALE GENOMIC DNA]</scope>
    <source>
        <strain evidence="9 10">ON-33</strain>
    </source>
</reference>
<protein>
    <submittedName>
        <fullName evidence="9">ABC transporter ATP-binding protein</fullName>
    </submittedName>
</protein>
<dbReference type="PROSITE" id="PS50929">
    <property type="entry name" value="ABC_TM1F"/>
    <property type="match status" value="1"/>
</dbReference>
<keyword evidence="2 6" id="KW-0812">Transmembrane</keyword>
<evidence type="ECO:0000256" key="3">
    <source>
        <dbReference type="ARBA" id="ARBA00022989"/>
    </source>
</evidence>
<evidence type="ECO:0000256" key="4">
    <source>
        <dbReference type="ARBA" id="ARBA00023136"/>
    </source>
</evidence>
<dbReference type="InterPro" id="IPR039421">
    <property type="entry name" value="Type_1_exporter"/>
</dbReference>
<evidence type="ECO:0000256" key="5">
    <source>
        <dbReference type="SAM" id="MobiDB-lite"/>
    </source>
</evidence>
<feature type="transmembrane region" description="Helical" evidence="6">
    <location>
        <begin position="286"/>
        <end position="309"/>
    </location>
</feature>
<accession>A0ABR7WAQ8</accession>
<dbReference type="InterPro" id="IPR036640">
    <property type="entry name" value="ABC1_TM_sf"/>
</dbReference>
<evidence type="ECO:0000259" key="7">
    <source>
        <dbReference type="PROSITE" id="PS50893"/>
    </source>
</evidence>
<evidence type="ECO:0000256" key="1">
    <source>
        <dbReference type="ARBA" id="ARBA00004651"/>
    </source>
</evidence>
<keyword evidence="10" id="KW-1185">Reference proteome</keyword>
<dbReference type="InterPro" id="IPR027417">
    <property type="entry name" value="P-loop_NTPase"/>
</dbReference>
<proteinExistence type="predicted"/>